<dbReference type="OrthoDB" id="7727094at2"/>
<gene>
    <name evidence="4" type="ORF">SAMN05444000_1185</name>
</gene>
<proteinExistence type="predicted"/>
<dbReference type="Gene3D" id="2.150.10.10">
    <property type="entry name" value="Serralysin-like metalloprotease, C-terminal"/>
    <property type="match status" value="8"/>
</dbReference>
<comment type="subcellular location">
    <subcellularLocation>
        <location evidence="1">Secreted</location>
    </subcellularLocation>
</comment>
<evidence type="ECO:0000256" key="2">
    <source>
        <dbReference type="ARBA" id="ARBA00022525"/>
    </source>
</evidence>
<evidence type="ECO:0000313" key="5">
    <source>
        <dbReference type="Proteomes" id="UP000183982"/>
    </source>
</evidence>
<dbReference type="EMBL" id="FQZQ01000018">
    <property type="protein sequence ID" value="SHK05824.1"/>
    <property type="molecule type" value="Genomic_DNA"/>
</dbReference>
<dbReference type="Pfam" id="PF00353">
    <property type="entry name" value="HemolysinCabind"/>
    <property type="match status" value="11"/>
</dbReference>
<reference evidence="5" key="1">
    <citation type="submission" date="2016-11" db="EMBL/GenBank/DDBJ databases">
        <authorList>
            <person name="Varghese N."/>
            <person name="Submissions S."/>
        </authorList>
    </citation>
    <scope>NUCLEOTIDE SEQUENCE [LARGE SCALE GENOMIC DNA]</scope>
    <source>
        <strain evidence="5">DSM 100564</strain>
    </source>
</reference>
<feature type="region of interest" description="Disordered" evidence="3">
    <location>
        <begin position="1"/>
        <end position="23"/>
    </location>
</feature>
<dbReference type="InterPro" id="IPR011049">
    <property type="entry name" value="Serralysin-like_metalloprot_C"/>
</dbReference>
<accession>A0A1M6PD24</accession>
<name>A0A1M6PD24_9RHOB</name>
<dbReference type="RefSeq" id="WP_073254513.1">
    <property type="nucleotide sequence ID" value="NZ_FQZQ01000018.1"/>
</dbReference>
<dbReference type="InterPro" id="IPR001343">
    <property type="entry name" value="Hemolysn_Ca-bd"/>
</dbReference>
<dbReference type="SUPFAM" id="SSF51120">
    <property type="entry name" value="beta-Roll"/>
    <property type="match status" value="8"/>
</dbReference>
<dbReference type="PANTHER" id="PTHR38340:SF1">
    <property type="entry name" value="S-LAYER PROTEIN"/>
    <property type="match status" value="1"/>
</dbReference>
<organism evidence="4 5">
    <name type="scientific">Shimia gijangensis</name>
    <dbReference type="NCBI Taxonomy" id="1470563"/>
    <lineage>
        <taxon>Bacteria</taxon>
        <taxon>Pseudomonadati</taxon>
        <taxon>Pseudomonadota</taxon>
        <taxon>Alphaproteobacteria</taxon>
        <taxon>Rhodobacterales</taxon>
        <taxon>Roseobacteraceae</taxon>
    </lineage>
</organism>
<dbReference type="STRING" id="1470563.SAMN05444000_1185"/>
<keyword evidence="2" id="KW-0964">Secreted</keyword>
<dbReference type="PANTHER" id="PTHR38340">
    <property type="entry name" value="S-LAYER PROTEIN"/>
    <property type="match status" value="1"/>
</dbReference>
<evidence type="ECO:0000313" key="4">
    <source>
        <dbReference type="EMBL" id="SHK05824.1"/>
    </source>
</evidence>
<sequence length="1415" mass="145722">MSASRNKNAKRAPHDLTGTDGRDVILGRKGDDLIDGGGGNDHLWGGKGHDTLIGGAGRDHLNGGKGDDVLVYNVSDNNNSVDRYRGGRGNDTLRIVIDQSDNNATLQMQIQAIEAWISSGGKGHMSFALGTSTLHLHSIENFELIVEGGNDDEIVIEDSNTGSPVDVDMTSDPETADNDRVVTVTGTDDVNATTGGGNDVVTTSSGDDVIDAGEGANQIDAGDGNNVVTTASGADTISAGIGNDTIDAGAGDDSIISGDGDDIVDAGDGDDIIVGGSGAGNDYFDGGAGDDTVTYPSVSAASNLTIDLREVNRDGQILDSGAGGTTLDVGAFLTGIGHDADEHVGYAYDSNDEMSYDILVNIENVVGGAGNDLIYGNFLNNQLFGGAGNDVIYGIGGENYIDGGDGDDTIILSYSSNVMNGGAGADTFTMLDSIFQNRILDFQVGAGGDVLDLSRTGATSRAYVENLAAYETDVNSDGTIDLVLQYTNWGSAQDLILDGLTMADWNAMNLNGQVTYSAPSVSYFGTSADDSVALAALGSGGDTIYAYEGDETVRVFGNDYVFQGSGNDTLDYSDVSGYTGLYYNQRYDSAGNFVFDGGITVDIHVTDFSGTQNNSIDGTVIKGNLGQYGTDTLVDIDVATSSTSDGLAIYGTDFADSYTIELADDAWIAIYGGLGDDTYTFRGGSGGRVSYEGQNLAVHYGDGAGGRAIFDGTSVLAGVNVYDLSNSLLKTDTIDYTNALEIAGGNGNDVFLGADGFTERFIGGRGNDYFDGGAGGLDRARFDRGGITSITVDLTDAGTETVSYDGGVGSGGTDYNVTILGVEFIRGSNGDDSITMSDVDEKVEGRSGNDMIDGQGGHDLLLGQNGDDTVLGGSGNDTISGGSENDVLFGGIGDDFIEGESGNDDMWGEDGADLILGGLGDDTLSGGLGNDTLEGGSEADTFLFAPGDGNDLVNDFSYSDGDRIDVSAYGFTSTAEFASISFDGTNTVIDLNGVDTITLANADLTALIDIENAFVFDGGAVNVINGTSGDDVLNGTSGADWIIGLLGTDELNGGAGDDILNPGDNSYDDIVRPGTGNNTIIYTDALNGYQTLSYADYVAANGIVASIDGIGNTATVSRGADGTDTIVDIANPLNAGWVAGGFGFVTTAQDDTITINNQASGQWMQLSMDAGNDVINVLSGIVRLDYRNAANGITIDLENGTASNDGWGDVDTINGNVWEVRGTNFADNITGSNANEAFIGEQGNDTIDGGGGTDRIRFDRSGVSDVTVDLAAEIATGTWGGNGFAYTLLNMENIRGSNSGIDNISGSAAAETLDGRGGDDVLNGRAGNDMLIGGSGADRFVFAAGDGVDTINDFDFGAGDQIDLVAYGYMSSTDFNSYSFDGVNTIINLNGLDEVVLQNVDLLSVSPSGDAFIFV</sequence>
<dbReference type="Proteomes" id="UP000183982">
    <property type="component" value="Unassembled WGS sequence"/>
</dbReference>
<dbReference type="PRINTS" id="PR00313">
    <property type="entry name" value="CABNDNGRPT"/>
</dbReference>
<evidence type="ECO:0000256" key="1">
    <source>
        <dbReference type="ARBA" id="ARBA00004613"/>
    </source>
</evidence>
<dbReference type="InterPro" id="IPR018511">
    <property type="entry name" value="Hemolysin-typ_Ca-bd_CS"/>
</dbReference>
<dbReference type="InterPro" id="IPR050557">
    <property type="entry name" value="RTX_toxin/Mannuronan_C5-epim"/>
</dbReference>
<evidence type="ECO:0000256" key="3">
    <source>
        <dbReference type="SAM" id="MobiDB-lite"/>
    </source>
</evidence>
<keyword evidence="5" id="KW-1185">Reference proteome</keyword>
<dbReference type="GO" id="GO:0005576">
    <property type="term" value="C:extracellular region"/>
    <property type="evidence" value="ECO:0007669"/>
    <property type="project" value="UniProtKB-SubCell"/>
</dbReference>
<dbReference type="GO" id="GO:0005509">
    <property type="term" value="F:calcium ion binding"/>
    <property type="evidence" value="ECO:0007669"/>
    <property type="project" value="InterPro"/>
</dbReference>
<dbReference type="PROSITE" id="PS00330">
    <property type="entry name" value="HEMOLYSIN_CALCIUM"/>
    <property type="match status" value="7"/>
</dbReference>
<protein>
    <submittedName>
        <fullName evidence="4">Type I secretion C-terminal target domain (VC_A0849 subclass)</fullName>
    </submittedName>
</protein>